<feature type="region of interest" description="Disordered" evidence="1">
    <location>
        <begin position="304"/>
        <end position="327"/>
    </location>
</feature>
<dbReference type="Proteomes" id="UP000219068">
    <property type="component" value="Unassembled WGS sequence"/>
</dbReference>
<evidence type="ECO:0000256" key="1">
    <source>
        <dbReference type="SAM" id="MobiDB-lite"/>
    </source>
</evidence>
<accession>A0A285TR98</accession>
<sequence>MLKIKRYLVASPLIMLLAACQTTGANNASVDVSQPETAQTVIEVVPARTVLRTDVNPNYQPGQLLQPRKELMTLEEMMALDAGDEGAEELSNEDRLRLPAMRTAAMSFGARGGLAWATRRISELLENQASNLSRTFNFSSFLIQGPSGTKILPPVISESRETYEQFDAGRSLRIADTYYEIIEQARFTPIAPLWHNYLLRTYSAPELPNPALLPKSAAEREVWQNFVAQGFEEGVRQAQNIFRNDMRRLERDFTGMVRYAELLEKGLVSEPIVANANLGVTGTGEDMRINDRAMSITADPRLNVHSSSDWEAPVSGMTPGEASMPPR</sequence>
<dbReference type="PROSITE" id="PS51257">
    <property type="entry name" value="PROKAR_LIPOPROTEIN"/>
    <property type="match status" value="1"/>
</dbReference>
<organism evidence="3 4">
    <name type="scientific">Thalassospira xiamenensis</name>
    <dbReference type="NCBI Taxonomy" id="220697"/>
    <lineage>
        <taxon>Bacteria</taxon>
        <taxon>Pseudomonadati</taxon>
        <taxon>Pseudomonadota</taxon>
        <taxon>Alphaproteobacteria</taxon>
        <taxon>Rhodospirillales</taxon>
        <taxon>Thalassospiraceae</taxon>
        <taxon>Thalassospira</taxon>
    </lineage>
</organism>
<reference evidence="3 4" key="1">
    <citation type="submission" date="2017-08" db="EMBL/GenBank/DDBJ databases">
        <authorList>
            <person name="de Groot N.N."/>
        </authorList>
    </citation>
    <scope>NUCLEOTIDE SEQUENCE [LARGE SCALE GENOMIC DNA]</scope>
    <source>
        <strain evidence="3 4">USBA 78</strain>
    </source>
</reference>
<evidence type="ECO:0000313" key="4">
    <source>
        <dbReference type="Proteomes" id="UP000219068"/>
    </source>
</evidence>
<dbReference type="Pfam" id="PF16932">
    <property type="entry name" value="T4SS_TraI"/>
    <property type="match status" value="1"/>
</dbReference>
<feature type="chain" id="PRO_5012108868" evidence="2">
    <location>
        <begin position="26"/>
        <end position="327"/>
    </location>
</feature>
<dbReference type="AlphaFoldDB" id="A0A285TR98"/>
<dbReference type="RefSeq" id="WP_097052592.1">
    <property type="nucleotide sequence ID" value="NZ_OBMM01000005.1"/>
</dbReference>
<proteinExistence type="predicted"/>
<evidence type="ECO:0000313" key="3">
    <source>
        <dbReference type="EMBL" id="SOC25910.1"/>
    </source>
</evidence>
<name>A0A285TR98_9PROT</name>
<keyword evidence="2" id="KW-0732">Signal</keyword>
<dbReference type="EMBL" id="OBMM01000005">
    <property type="protein sequence ID" value="SOC25910.1"/>
    <property type="molecule type" value="Genomic_DNA"/>
</dbReference>
<protein>
    <submittedName>
        <fullName evidence="3">Defect in organelle trafficking protein DotC</fullName>
    </submittedName>
</protein>
<feature type="signal peptide" evidence="2">
    <location>
        <begin position="1"/>
        <end position="25"/>
    </location>
</feature>
<evidence type="ECO:0000256" key="2">
    <source>
        <dbReference type="SAM" id="SignalP"/>
    </source>
</evidence>
<dbReference type="InterPro" id="IPR031618">
    <property type="entry name" value="T4SS_TraI"/>
</dbReference>
<gene>
    <name evidence="3" type="ORF">SAMN05428964_10511</name>
</gene>